<accession>A0A1V6SDZ3</accession>
<gene>
    <name evidence="2" type="ORF">PENVUL_c001G10220</name>
</gene>
<dbReference type="EMBL" id="MDYP01000001">
    <property type="protein sequence ID" value="OQE12221.1"/>
    <property type="molecule type" value="Genomic_DNA"/>
</dbReference>
<evidence type="ECO:0000313" key="2">
    <source>
        <dbReference type="EMBL" id="OQE12221.1"/>
    </source>
</evidence>
<dbReference type="OrthoDB" id="3501153at2759"/>
<dbReference type="PANTHER" id="PTHR35896">
    <property type="entry name" value="IG-LIKE DOMAIN-CONTAINING PROTEIN"/>
    <property type="match status" value="1"/>
</dbReference>
<evidence type="ECO:0000313" key="3">
    <source>
        <dbReference type="Proteomes" id="UP000191518"/>
    </source>
</evidence>
<organism evidence="2 3">
    <name type="scientific">Penicillium vulpinum</name>
    <dbReference type="NCBI Taxonomy" id="29845"/>
    <lineage>
        <taxon>Eukaryota</taxon>
        <taxon>Fungi</taxon>
        <taxon>Dikarya</taxon>
        <taxon>Ascomycota</taxon>
        <taxon>Pezizomycotina</taxon>
        <taxon>Eurotiomycetes</taxon>
        <taxon>Eurotiomycetidae</taxon>
        <taxon>Eurotiales</taxon>
        <taxon>Aspergillaceae</taxon>
        <taxon>Penicillium</taxon>
    </lineage>
</organism>
<comment type="caution">
    <text evidence="2">The sequence shown here is derived from an EMBL/GenBank/DDBJ whole genome shotgun (WGS) entry which is preliminary data.</text>
</comment>
<feature type="transmembrane region" description="Helical" evidence="1">
    <location>
        <begin position="32"/>
        <end position="53"/>
    </location>
</feature>
<keyword evidence="1" id="KW-0812">Transmembrane</keyword>
<dbReference type="InterPro" id="IPR053008">
    <property type="entry name" value="Phomopsin_biosynth_assoc"/>
</dbReference>
<reference evidence="3" key="1">
    <citation type="journal article" date="2017" name="Nat. Microbiol.">
        <title>Global analysis of biosynthetic gene clusters reveals vast potential of secondary metabolite production in Penicillium species.</title>
        <authorList>
            <person name="Nielsen J.C."/>
            <person name="Grijseels S."/>
            <person name="Prigent S."/>
            <person name="Ji B."/>
            <person name="Dainat J."/>
            <person name="Nielsen K.F."/>
            <person name="Frisvad J.C."/>
            <person name="Workman M."/>
            <person name="Nielsen J."/>
        </authorList>
    </citation>
    <scope>NUCLEOTIDE SEQUENCE [LARGE SCALE GENOMIC DNA]</scope>
    <source>
        <strain evidence="3">IBT 29486</strain>
    </source>
</reference>
<dbReference type="AlphaFoldDB" id="A0A1V6SDZ3"/>
<proteinExistence type="predicted"/>
<dbReference type="PANTHER" id="PTHR35896:SF3">
    <property type="entry name" value="MAJOR FACILITATOR SUPERFAMILY TRANSPORTER"/>
    <property type="match status" value="1"/>
</dbReference>
<protein>
    <submittedName>
        <fullName evidence="2">Uncharacterized protein</fullName>
    </submittedName>
</protein>
<keyword evidence="1" id="KW-1133">Transmembrane helix</keyword>
<keyword evidence="1" id="KW-0472">Membrane</keyword>
<evidence type="ECO:0000256" key="1">
    <source>
        <dbReference type="SAM" id="Phobius"/>
    </source>
</evidence>
<dbReference type="Proteomes" id="UP000191518">
    <property type="component" value="Unassembled WGS sequence"/>
</dbReference>
<sequence>MSSKLGKYEPIKGRPEDITASRYPIIQPTPKLIWVVFAASIALCAAAITFLVVEIRWNSATPYKQSLYPQFESQKYTCGNSTEEAKRRGCTFDVLSMNWLPEQCARDEALEFIDYAVNETWVYYRDRHAEHPIEGTDELSELGDKFWWSTQREHMVHCAFMILRLHKVLERGGKIDHLTGSFGHTKHCVMMLLDASKADPENDRVNTPGNIALGSC</sequence>
<keyword evidence="3" id="KW-1185">Reference proteome</keyword>
<name>A0A1V6SDZ3_9EURO</name>